<dbReference type="OrthoDB" id="10266825at2759"/>
<dbReference type="AlphaFoldDB" id="A0A9P8P8R5"/>
<proteinExistence type="predicted"/>
<dbReference type="GeneID" id="70235058"/>
<reference evidence="1" key="1">
    <citation type="journal article" date="2021" name="Open Biol.">
        <title>Shared evolutionary footprints suggest mitochondrial oxidative damage underlies multiple complex I losses in fungi.</title>
        <authorList>
            <person name="Schikora-Tamarit M.A."/>
            <person name="Marcet-Houben M."/>
            <person name="Nosek J."/>
            <person name="Gabaldon T."/>
        </authorList>
    </citation>
    <scope>NUCLEOTIDE SEQUENCE</scope>
    <source>
        <strain evidence="1">CBS6075</strain>
    </source>
</reference>
<gene>
    <name evidence="1" type="ORF">OGAPHI_003091</name>
</gene>
<name>A0A9P8P8R5_9ASCO</name>
<sequence length="445" mass="50057">MLALMYPRQWKKAYTANGYNVDELPCFFENTRNITANRKYWTLSSRSRLSGRANTKLMGRAFKTPNTETGARIHLSKSETLVVNNRWSGFVVFLLGNPHLLESRQGGQDRTTDPNRVFSFWRSNDLHLHRRWSQSGNLLLHSLSNTWEHSSTTRHNNVTVQLLSNINITLGDGVVGGLVNTSSLQSKRTWVEQHLWSSESLVTNGDDLSVRQLVRLLDGRRLGRSLQLLVEVQGNVTKLLLDVSDDFSLGSGGESVTSLGENLHQVVGQVSTGQVNSHDSVWKRETSVDRNNVSNTITRVQNNTGSSTRRVKRQHSLDRNVESRNVERFKQDLGHLFSVGLRVHWSLSQQDWVLFWGNSQLVVESVVPDLLHVVPVGNDTVFNRVSQGQDTSLGLSLVSNVGVLLTHTDHDTLMSWSSHNRREHGSWGVITGETGFAHTRTIVND</sequence>
<evidence type="ECO:0000313" key="2">
    <source>
        <dbReference type="Proteomes" id="UP000769157"/>
    </source>
</evidence>
<accession>A0A9P8P8R5</accession>
<organism evidence="1 2">
    <name type="scientific">Ogataea philodendri</name>
    <dbReference type="NCBI Taxonomy" id="1378263"/>
    <lineage>
        <taxon>Eukaryota</taxon>
        <taxon>Fungi</taxon>
        <taxon>Dikarya</taxon>
        <taxon>Ascomycota</taxon>
        <taxon>Saccharomycotina</taxon>
        <taxon>Pichiomycetes</taxon>
        <taxon>Pichiales</taxon>
        <taxon>Pichiaceae</taxon>
        <taxon>Ogataea</taxon>
    </lineage>
</organism>
<protein>
    <submittedName>
        <fullName evidence="1">Uncharacterized protein</fullName>
    </submittedName>
</protein>
<dbReference type="RefSeq" id="XP_046062254.1">
    <property type="nucleotide sequence ID" value="XM_046204032.1"/>
</dbReference>
<dbReference type="Proteomes" id="UP000769157">
    <property type="component" value="Unassembled WGS sequence"/>
</dbReference>
<keyword evidence="2" id="KW-1185">Reference proteome</keyword>
<dbReference type="EMBL" id="JAEUBE010000183">
    <property type="protein sequence ID" value="KAH3667442.1"/>
    <property type="molecule type" value="Genomic_DNA"/>
</dbReference>
<evidence type="ECO:0000313" key="1">
    <source>
        <dbReference type="EMBL" id="KAH3667442.1"/>
    </source>
</evidence>
<reference evidence="1" key="2">
    <citation type="submission" date="2021-01" db="EMBL/GenBank/DDBJ databases">
        <authorList>
            <person name="Schikora-Tamarit M.A."/>
        </authorList>
    </citation>
    <scope>NUCLEOTIDE SEQUENCE</scope>
    <source>
        <strain evidence="1">CBS6075</strain>
    </source>
</reference>
<comment type="caution">
    <text evidence="1">The sequence shown here is derived from an EMBL/GenBank/DDBJ whole genome shotgun (WGS) entry which is preliminary data.</text>
</comment>